<dbReference type="RefSeq" id="WP_248950321.1">
    <property type="nucleotide sequence ID" value="NZ_JAKILB010000006.1"/>
</dbReference>
<dbReference type="EMBL" id="JAKILB010000006">
    <property type="protein sequence ID" value="MCL1139148.1"/>
    <property type="molecule type" value="Genomic_DNA"/>
</dbReference>
<dbReference type="Pfam" id="PF06877">
    <property type="entry name" value="RraB"/>
    <property type="match status" value="1"/>
</dbReference>
<dbReference type="AlphaFoldDB" id="A0A9X1ZCL4"/>
<name>A0A9X1ZCL4_9GAMM</name>
<dbReference type="Proteomes" id="UP001139293">
    <property type="component" value="Unassembled WGS sequence"/>
</dbReference>
<dbReference type="InterPro" id="IPR036701">
    <property type="entry name" value="RraB-like_sf"/>
</dbReference>
<organism evidence="2 3">
    <name type="scientific">Shewanella pneumatophori</name>
    <dbReference type="NCBI Taxonomy" id="314092"/>
    <lineage>
        <taxon>Bacteria</taxon>
        <taxon>Pseudomonadati</taxon>
        <taxon>Pseudomonadota</taxon>
        <taxon>Gammaproteobacteria</taxon>
        <taxon>Alteromonadales</taxon>
        <taxon>Shewanellaceae</taxon>
        <taxon>Shewanella</taxon>
    </lineage>
</organism>
<gene>
    <name evidence="2" type="ORF">L2740_11415</name>
</gene>
<protein>
    <submittedName>
        <fullName evidence="2">Ribonuclease E inhibitor RraB</fullName>
    </submittedName>
</protein>
<reference evidence="2" key="1">
    <citation type="submission" date="2022-01" db="EMBL/GenBank/DDBJ databases">
        <title>Whole genome-based taxonomy of the Shewanellaceae.</title>
        <authorList>
            <person name="Martin-Rodriguez A.J."/>
        </authorList>
    </citation>
    <scope>NUCLEOTIDE SEQUENCE</scope>
    <source>
        <strain evidence="2">KCTC 23973</strain>
    </source>
</reference>
<dbReference type="SUPFAM" id="SSF89946">
    <property type="entry name" value="Hypothetical protein VC0424"/>
    <property type="match status" value="1"/>
</dbReference>
<sequence length="128" mass="14319">MQFPDDDNGKMLEAMADAGIDLSKALDVDFFLVFEDQRDAESALEELGKSDLEGEIELLLNDESGKWELIVCLNMVPEYDAIVEQEVSLHEFAQEFGGVTDGWGVMQHQEGDDDFADDAHECSDDCKH</sequence>
<dbReference type="InterPro" id="IPR009671">
    <property type="entry name" value="RraB_dom"/>
</dbReference>
<evidence type="ECO:0000313" key="2">
    <source>
        <dbReference type="EMBL" id="MCL1139148.1"/>
    </source>
</evidence>
<accession>A0A9X1ZCL4</accession>
<proteinExistence type="predicted"/>
<keyword evidence="3" id="KW-1185">Reference proteome</keyword>
<dbReference type="Gene3D" id="3.30.70.970">
    <property type="entry name" value="RraB-like"/>
    <property type="match status" value="1"/>
</dbReference>
<feature type="domain" description="Regulator of ribonuclease activity B" evidence="1">
    <location>
        <begin position="6"/>
        <end position="105"/>
    </location>
</feature>
<comment type="caution">
    <text evidence="2">The sequence shown here is derived from an EMBL/GenBank/DDBJ whole genome shotgun (WGS) entry which is preliminary data.</text>
</comment>
<evidence type="ECO:0000313" key="3">
    <source>
        <dbReference type="Proteomes" id="UP001139293"/>
    </source>
</evidence>
<evidence type="ECO:0000259" key="1">
    <source>
        <dbReference type="Pfam" id="PF06877"/>
    </source>
</evidence>